<dbReference type="Pfam" id="PF02190">
    <property type="entry name" value="LON_substr_bdg"/>
    <property type="match status" value="1"/>
</dbReference>
<reference evidence="12" key="1">
    <citation type="submission" date="2021-02" db="EMBL/GenBank/DDBJ databases">
        <authorList>
            <person name="Nowell W R."/>
        </authorList>
    </citation>
    <scope>NUCLEOTIDE SEQUENCE</scope>
</reference>
<evidence type="ECO:0000313" key="14">
    <source>
        <dbReference type="Proteomes" id="UP000663864"/>
    </source>
</evidence>
<dbReference type="Gene3D" id="2.30.130.40">
    <property type="entry name" value="LON domain-like"/>
    <property type="match status" value="1"/>
</dbReference>
<dbReference type="PROSITE" id="PS51788">
    <property type="entry name" value="CULT"/>
    <property type="match status" value="1"/>
</dbReference>
<dbReference type="SMART" id="SM00464">
    <property type="entry name" value="LON"/>
    <property type="match status" value="1"/>
</dbReference>
<dbReference type="InterPro" id="IPR004910">
    <property type="entry name" value="Yippee/Mis18/Cereblon"/>
</dbReference>
<evidence type="ECO:0000256" key="7">
    <source>
        <dbReference type="ARBA" id="ARBA00022833"/>
    </source>
</evidence>
<dbReference type="EMBL" id="CAJOBD010000154">
    <property type="protein sequence ID" value="CAF3596542.1"/>
    <property type="molecule type" value="Genomic_DNA"/>
</dbReference>
<comment type="subcellular location">
    <subcellularLocation>
        <location evidence="1">Nucleus</location>
    </subcellularLocation>
</comment>
<feature type="domain" description="CULT" evidence="11">
    <location>
        <begin position="475"/>
        <end position="580"/>
    </location>
</feature>
<feature type="region of interest" description="Disordered" evidence="9">
    <location>
        <begin position="581"/>
        <end position="608"/>
    </location>
</feature>
<name>A0A814G6X2_9BILA</name>
<dbReference type="FunFam" id="2.170.150.20:FF:000007">
    <property type="entry name" value="Protein cereblon"/>
    <property type="match status" value="1"/>
</dbReference>
<evidence type="ECO:0000256" key="6">
    <source>
        <dbReference type="ARBA" id="ARBA00022786"/>
    </source>
</evidence>
<dbReference type="InterPro" id="IPR046336">
    <property type="entry name" value="Lon_prtase_N_sf"/>
</dbReference>
<evidence type="ECO:0000256" key="9">
    <source>
        <dbReference type="SAM" id="MobiDB-lite"/>
    </source>
</evidence>
<evidence type="ECO:0000256" key="1">
    <source>
        <dbReference type="ARBA" id="ARBA00004123"/>
    </source>
</evidence>
<keyword evidence="7" id="KW-0862">Zinc</keyword>
<gene>
    <name evidence="13" type="ORF">JBS370_LOCUS3565</name>
    <name evidence="12" type="ORF">ZHD862_LOCUS12101</name>
</gene>
<sequence>MSSNDNNDNPPPAEAQGGDAPALGFEDAVEQQPDLDEENRRRFPQIPALALRPWEGIEQQPIGDEDDDADDEQEMNVLENNLNHEQEQLNRLQEQIRNIQRHLLFDLNNQGEGLEDMDNDDDDDDDDDDNNEDWEDAEFASSGEENQDGTITYDRLLPTTHSYMNVENFQEFSGVCLLSDDRRCLLHIVELANMILIPNQIVPWQVFNTRTARMIKEAKQENRLFGVIDACSSLLTKDPKYGTTAEIVSYYEESNDDSLQLKIIGRQRFIIDDPSTMKRDLNGMLRAYVRILPDMQLKRPPLPAISQNYIHTINFVLQYDLRLQRQKRLNQKHINDNEQSTIGCGQALINLIKRKRSTSSSSSITSHDIKGLELPNLSKQHLFRMRSRTCPWSLTPYPYWVVRRYDDAYIMSLVKLELSNTMLANDDGSLPVTSDRFADWLLINIPFEIQTVQKILSFPTTIQRLRFVLSWLKRYKKFACRHCAADICEDRDIFSMSATGLMAAYVNPHGQIHETLTVLQAKNIRLLGHEVAEHSWFPGYKWTIVQCRLCGNHLGWRFRNSSLKPSTFYGLTRNGLIFAKNTTGSDEEEEIDEERPAQQHSTDDEEEH</sequence>
<dbReference type="AlphaFoldDB" id="A0A814G6X2"/>
<dbReference type="PROSITE" id="PS51787">
    <property type="entry name" value="LON_N"/>
    <property type="match status" value="1"/>
</dbReference>
<dbReference type="InterPro" id="IPR003111">
    <property type="entry name" value="Lon_prtase_N"/>
</dbReference>
<dbReference type="GO" id="GO:0016567">
    <property type="term" value="P:protein ubiquitination"/>
    <property type="evidence" value="ECO:0007669"/>
    <property type="project" value="UniProtKB-UniPathway"/>
</dbReference>
<protein>
    <recommendedName>
        <fullName evidence="4">Protein cereblon</fullName>
    </recommendedName>
</protein>
<dbReference type="UniPathway" id="UPA00143"/>
<evidence type="ECO:0000256" key="3">
    <source>
        <dbReference type="ARBA" id="ARBA00005293"/>
    </source>
</evidence>
<dbReference type="Proteomes" id="UP000663836">
    <property type="component" value="Unassembled WGS sequence"/>
</dbReference>
<evidence type="ECO:0000313" key="12">
    <source>
        <dbReference type="EMBL" id="CAF0992598.1"/>
    </source>
</evidence>
<evidence type="ECO:0000256" key="4">
    <source>
        <dbReference type="ARBA" id="ARBA00014394"/>
    </source>
</evidence>
<dbReference type="Gene3D" id="2.170.150.20">
    <property type="entry name" value="Peptide methionine sulfoxide reductase"/>
    <property type="match status" value="1"/>
</dbReference>
<evidence type="ECO:0000259" key="11">
    <source>
        <dbReference type="PROSITE" id="PS51788"/>
    </source>
</evidence>
<evidence type="ECO:0000313" key="13">
    <source>
        <dbReference type="EMBL" id="CAF3596542.1"/>
    </source>
</evidence>
<evidence type="ECO:0000256" key="5">
    <source>
        <dbReference type="ARBA" id="ARBA00022723"/>
    </source>
</evidence>
<comment type="similarity">
    <text evidence="3">Belongs to the CRBN family.</text>
</comment>
<dbReference type="GO" id="GO:0005634">
    <property type="term" value="C:nucleus"/>
    <property type="evidence" value="ECO:0007669"/>
    <property type="project" value="UniProtKB-SubCell"/>
</dbReference>
<keyword evidence="5" id="KW-0479">Metal-binding</keyword>
<comment type="caution">
    <text evidence="12">The sequence shown here is derived from an EMBL/GenBank/DDBJ whole genome shotgun (WGS) entry which is preliminary data.</text>
</comment>
<evidence type="ECO:0000259" key="10">
    <source>
        <dbReference type="PROSITE" id="PS51787"/>
    </source>
</evidence>
<dbReference type="Pfam" id="PF03226">
    <property type="entry name" value="Yippee-Mis18"/>
    <property type="match status" value="1"/>
</dbReference>
<dbReference type="Proteomes" id="UP000663864">
    <property type="component" value="Unassembled WGS sequence"/>
</dbReference>
<feature type="compositionally biased region" description="Acidic residues" evidence="9">
    <location>
        <begin position="113"/>
        <end position="138"/>
    </location>
</feature>
<keyword evidence="8" id="KW-0539">Nucleus</keyword>
<dbReference type="CDD" id="cd15777">
    <property type="entry name" value="CRBN_C_like"/>
    <property type="match status" value="1"/>
</dbReference>
<feature type="region of interest" description="Disordered" evidence="9">
    <location>
        <begin position="110"/>
        <end position="150"/>
    </location>
</feature>
<proteinExistence type="inferred from homology"/>
<feature type="compositionally biased region" description="Acidic residues" evidence="9">
    <location>
        <begin position="27"/>
        <end position="37"/>
    </location>
</feature>
<accession>A0A814G6X2</accession>
<dbReference type="InterPro" id="IPR015947">
    <property type="entry name" value="PUA-like_sf"/>
</dbReference>
<dbReference type="InterPro" id="IPR034750">
    <property type="entry name" value="CULT"/>
</dbReference>
<organism evidence="12 14">
    <name type="scientific">Rotaria sordida</name>
    <dbReference type="NCBI Taxonomy" id="392033"/>
    <lineage>
        <taxon>Eukaryota</taxon>
        <taxon>Metazoa</taxon>
        <taxon>Spiralia</taxon>
        <taxon>Gnathifera</taxon>
        <taxon>Rotifera</taxon>
        <taxon>Eurotatoria</taxon>
        <taxon>Bdelloidea</taxon>
        <taxon>Philodinida</taxon>
        <taxon>Philodinidae</taxon>
        <taxon>Rotaria</taxon>
    </lineage>
</organism>
<feature type="domain" description="Lon N-terminal" evidence="10">
    <location>
        <begin position="186"/>
        <end position="476"/>
    </location>
</feature>
<dbReference type="GO" id="GO:0046872">
    <property type="term" value="F:metal ion binding"/>
    <property type="evidence" value="ECO:0007669"/>
    <property type="project" value="UniProtKB-KW"/>
</dbReference>
<feature type="region of interest" description="Disordered" evidence="9">
    <location>
        <begin position="1"/>
        <end position="70"/>
    </location>
</feature>
<dbReference type="EMBL" id="CAJNOT010000469">
    <property type="protein sequence ID" value="CAF0992598.1"/>
    <property type="molecule type" value="Genomic_DNA"/>
</dbReference>
<keyword evidence="6" id="KW-0833">Ubl conjugation pathway</keyword>
<dbReference type="SUPFAM" id="SSF88697">
    <property type="entry name" value="PUA domain-like"/>
    <property type="match status" value="1"/>
</dbReference>
<evidence type="ECO:0000256" key="8">
    <source>
        <dbReference type="ARBA" id="ARBA00023242"/>
    </source>
</evidence>
<dbReference type="Gene3D" id="1.20.58.1480">
    <property type="match status" value="1"/>
</dbReference>
<evidence type="ECO:0000256" key="2">
    <source>
        <dbReference type="ARBA" id="ARBA00004906"/>
    </source>
</evidence>
<comment type="pathway">
    <text evidence="2">Protein modification; protein ubiquitination.</text>
</comment>